<dbReference type="GO" id="GO:0031418">
    <property type="term" value="F:L-ascorbic acid binding"/>
    <property type="evidence" value="ECO:0007669"/>
    <property type="project" value="InterPro"/>
</dbReference>
<keyword evidence="9" id="KW-1133">Transmembrane helix</keyword>
<dbReference type="GO" id="GO:0005789">
    <property type="term" value="C:endoplasmic reticulum membrane"/>
    <property type="evidence" value="ECO:0007669"/>
    <property type="project" value="UniProtKB-SubCell"/>
</dbReference>
<keyword evidence="7" id="KW-0223">Dioxygenase</keyword>
<accession>A0AAD5ZWZ3</accession>
<keyword evidence="6" id="KW-0479">Metal-binding</keyword>
<comment type="cofactor">
    <cofactor evidence="1">
        <name>L-ascorbate</name>
        <dbReference type="ChEBI" id="CHEBI:38290"/>
    </cofactor>
</comment>
<keyword evidence="13" id="KW-0325">Glycoprotein</keyword>
<dbReference type="Proteomes" id="UP001210211">
    <property type="component" value="Unassembled WGS sequence"/>
</dbReference>
<dbReference type="PANTHER" id="PTHR10869">
    <property type="entry name" value="PROLYL 4-HYDROXYLASE ALPHA SUBUNIT"/>
    <property type="match status" value="1"/>
</dbReference>
<evidence type="ECO:0000256" key="8">
    <source>
        <dbReference type="ARBA" id="ARBA00022968"/>
    </source>
</evidence>
<evidence type="ECO:0000256" key="7">
    <source>
        <dbReference type="ARBA" id="ARBA00022964"/>
    </source>
</evidence>
<evidence type="ECO:0000259" key="17">
    <source>
        <dbReference type="PROSITE" id="PS51471"/>
    </source>
</evidence>
<evidence type="ECO:0000256" key="2">
    <source>
        <dbReference type="ARBA" id="ARBA00004648"/>
    </source>
</evidence>
<dbReference type="GO" id="GO:0005506">
    <property type="term" value="F:iron ion binding"/>
    <property type="evidence" value="ECO:0007669"/>
    <property type="project" value="InterPro"/>
</dbReference>
<comment type="similarity">
    <text evidence="3">Belongs to the P4HA family.</text>
</comment>
<evidence type="ECO:0000256" key="5">
    <source>
        <dbReference type="ARBA" id="ARBA00022692"/>
    </source>
</evidence>
<evidence type="ECO:0000256" key="15">
    <source>
        <dbReference type="SAM" id="MobiDB-lite"/>
    </source>
</evidence>
<evidence type="ECO:0000256" key="13">
    <source>
        <dbReference type="ARBA" id="ARBA00023180"/>
    </source>
</evidence>
<name>A0AAD5ZWZ3_9POAL</name>
<keyword evidence="16" id="KW-0732">Signal</keyword>
<dbReference type="Gene3D" id="2.60.120.620">
    <property type="entry name" value="q2cbj1_9rhob like domain"/>
    <property type="match status" value="1"/>
</dbReference>
<dbReference type="FunFam" id="2.60.120.620:FF:000002">
    <property type="entry name" value="Prolyl 4-hydroxylase 4"/>
    <property type="match status" value="1"/>
</dbReference>
<gene>
    <name evidence="18" type="ORF">LUZ61_009207</name>
</gene>
<evidence type="ECO:0000256" key="11">
    <source>
        <dbReference type="ARBA" id="ARBA00023004"/>
    </source>
</evidence>
<evidence type="ECO:0000256" key="6">
    <source>
        <dbReference type="ARBA" id="ARBA00022723"/>
    </source>
</evidence>
<comment type="catalytic activity">
    <reaction evidence="14">
        <text>L-prolyl-[collagen] + 2-oxoglutarate + O2 = trans-4-hydroxy-L-prolyl-[collagen] + succinate + CO2</text>
        <dbReference type="Rhea" id="RHEA:18945"/>
        <dbReference type="Rhea" id="RHEA-COMP:11676"/>
        <dbReference type="Rhea" id="RHEA-COMP:11680"/>
        <dbReference type="ChEBI" id="CHEBI:15379"/>
        <dbReference type="ChEBI" id="CHEBI:16526"/>
        <dbReference type="ChEBI" id="CHEBI:16810"/>
        <dbReference type="ChEBI" id="CHEBI:30031"/>
        <dbReference type="ChEBI" id="CHEBI:50342"/>
        <dbReference type="ChEBI" id="CHEBI:61965"/>
        <dbReference type="EC" id="1.14.11.2"/>
    </reaction>
</comment>
<feature type="signal peptide" evidence="16">
    <location>
        <begin position="1"/>
        <end position="17"/>
    </location>
</feature>
<feature type="domain" description="Fe2OG dioxygenase" evidence="17">
    <location>
        <begin position="123"/>
        <end position="245"/>
    </location>
</feature>
<evidence type="ECO:0000256" key="12">
    <source>
        <dbReference type="ARBA" id="ARBA00023136"/>
    </source>
</evidence>
<dbReference type="AlphaFoldDB" id="A0AAD5ZWZ3"/>
<dbReference type="PANTHER" id="PTHR10869:SF238">
    <property type="entry name" value="PROLYL 4-HYDROXYLASE 6-RELATED"/>
    <property type="match status" value="1"/>
</dbReference>
<evidence type="ECO:0000256" key="16">
    <source>
        <dbReference type="SAM" id="SignalP"/>
    </source>
</evidence>
<evidence type="ECO:0000313" key="18">
    <source>
        <dbReference type="EMBL" id="KAJ3705502.1"/>
    </source>
</evidence>
<dbReference type="GO" id="GO:0004656">
    <property type="term" value="F:procollagen-proline 4-dioxygenase activity"/>
    <property type="evidence" value="ECO:0007669"/>
    <property type="project" value="UniProtKB-EC"/>
</dbReference>
<dbReference type="EMBL" id="JAMRDG010000001">
    <property type="protein sequence ID" value="KAJ3705502.1"/>
    <property type="molecule type" value="Genomic_DNA"/>
</dbReference>
<evidence type="ECO:0000256" key="14">
    <source>
        <dbReference type="ARBA" id="ARBA00049169"/>
    </source>
</evidence>
<dbReference type="EC" id="1.14.11.2" evidence="4"/>
<dbReference type="Pfam" id="PF13640">
    <property type="entry name" value="2OG-FeII_Oxy_3"/>
    <property type="match status" value="1"/>
</dbReference>
<dbReference type="InterPro" id="IPR044862">
    <property type="entry name" value="Pro_4_hyd_alph_FE2OG_OXY"/>
</dbReference>
<dbReference type="PROSITE" id="PS51471">
    <property type="entry name" value="FE2OG_OXY"/>
    <property type="match status" value="1"/>
</dbReference>
<organism evidence="18 19">
    <name type="scientific">Rhynchospora tenuis</name>
    <dbReference type="NCBI Taxonomy" id="198213"/>
    <lineage>
        <taxon>Eukaryota</taxon>
        <taxon>Viridiplantae</taxon>
        <taxon>Streptophyta</taxon>
        <taxon>Embryophyta</taxon>
        <taxon>Tracheophyta</taxon>
        <taxon>Spermatophyta</taxon>
        <taxon>Magnoliopsida</taxon>
        <taxon>Liliopsida</taxon>
        <taxon>Poales</taxon>
        <taxon>Cyperaceae</taxon>
        <taxon>Cyperoideae</taxon>
        <taxon>Rhynchosporeae</taxon>
        <taxon>Rhynchospora</taxon>
    </lineage>
</organism>
<keyword evidence="11" id="KW-0408">Iron</keyword>
<reference evidence="18 19" key="1">
    <citation type="journal article" date="2022" name="Cell">
        <title>Repeat-based holocentromeres influence genome architecture and karyotype evolution.</title>
        <authorList>
            <person name="Hofstatter P.G."/>
            <person name="Thangavel G."/>
            <person name="Lux T."/>
            <person name="Neumann P."/>
            <person name="Vondrak T."/>
            <person name="Novak P."/>
            <person name="Zhang M."/>
            <person name="Costa L."/>
            <person name="Castellani M."/>
            <person name="Scott A."/>
            <person name="Toegelov H."/>
            <person name="Fuchs J."/>
            <person name="Mata-Sucre Y."/>
            <person name="Dias Y."/>
            <person name="Vanzela A.L.L."/>
            <person name="Huettel B."/>
            <person name="Almeida C.C.S."/>
            <person name="Simkova H."/>
            <person name="Souza G."/>
            <person name="Pedrosa-Harand A."/>
            <person name="Macas J."/>
            <person name="Mayer K.F.X."/>
            <person name="Houben A."/>
            <person name="Marques A."/>
        </authorList>
    </citation>
    <scope>NUCLEOTIDE SEQUENCE [LARGE SCALE GENOMIC DNA]</scope>
    <source>
        <strain evidence="18">RhyTen1mFocal</strain>
    </source>
</reference>
<comment type="subcellular location">
    <subcellularLocation>
        <location evidence="2">Endoplasmic reticulum membrane</location>
        <topology evidence="2">Single-pass type II membrane protein</topology>
    </subcellularLocation>
</comment>
<dbReference type="InterPro" id="IPR006620">
    <property type="entry name" value="Pro_4_hyd_alph"/>
</dbReference>
<evidence type="ECO:0000256" key="3">
    <source>
        <dbReference type="ARBA" id="ARBA00006511"/>
    </source>
</evidence>
<feature type="region of interest" description="Disordered" evidence="15">
    <location>
        <begin position="266"/>
        <end position="290"/>
    </location>
</feature>
<dbReference type="SMART" id="SM00702">
    <property type="entry name" value="P4Hc"/>
    <property type="match status" value="1"/>
</dbReference>
<sequence>MQYRWLFLIFSLAAVTATPFVLSHFRNSIADPAFFNSTRVTILSWKPRVFLYKNFLSEEECDHLIKLAKSKLEESTVIDPDSGNNVKSEVRTSSGMFLDKRQDHIVASIERRISGWTFLPQENGENIQFLQYEATQKYEPHFDYFYDEKDQLRGGHRYATVIMYLSDVKEGGETVFPKAEGWKSQPKDETFSDCAKKGLAVKPVKGDAVLFYNLKPDAVPDPLSLHASCPVIQGKKWVATKWIRLGSFDSIPSPPSAVETAADIYPESITEDENSETVASVDESVEEQEL</sequence>
<evidence type="ECO:0000256" key="1">
    <source>
        <dbReference type="ARBA" id="ARBA00001961"/>
    </source>
</evidence>
<protein>
    <recommendedName>
        <fullName evidence="4">procollagen-proline 4-dioxygenase</fullName>
        <ecNumber evidence="4">1.14.11.2</ecNumber>
    </recommendedName>
</protein>
<evidence type="ECO:0000313" key="19">
    <source>
        <dbReference type="Proteomes" id="UP001210211"/>
    </source>
</evidence>
<proteinExistence type="inferred from homology"/>
<evidence type="ECO:0000256" key="9">
    <source>
        <dbReference type="ARBA" id="ARBA00022989"/>
    </source>
</evidence>
<keyword evidence="8" id="KW-0735">Signal-anchor</keyword>
<comment type="caution">
    <text evidence="18">The sequence shown here is derived from an EMBL/GenBank/DDBJ whole genome shotgun (WGS) entry which is preliminary data.</text>
</comment>
<dbReference type="InterPro" id="IPR005123">
    <property type="entry name" value="Oxoglu/Fe-dep_dioxygenase_dom"/>
</dbReference>
<dbReference type="InterPro" id="IPR045054">
    <property type="entry name" value="P4HA-like"/>
</dbReference>
<feature type="chain" id="PRO_5042186020" description="procollagen-proline 4-dioxygenase" evidence="16">
    <location>
        <begin position="18"/>
        <end position="290"/>
    </location>
</feature>
<evidence type="ECO:0000256" key="10">
    <source>
        <dbReference type="ARBA" id="ARBA00023002"/>
    </source>
</evidence>
<keyword evidence="19" id="KW-1185">Reference proteome</keyword>
<evidence type="ECO:0000256" key="4">
    <source>
        <dbReference type="ARBA" id="ARBA00012269"/>
    </source>
</evidence>
<keyword evidence="5" id="KW-0812">Transmembrane</keyword>
<keyword evidence="10" id="KW-0560">Oxidoreductase</keyword>
<keyword evidence="12" id="KW-0472">Membrane</keyword>